<evidence type="ECO:0000256" key="2">
    <source>
        <dbReference type="ARBA" id="ARBA00001946"/>
    </source>
</evidence>
<keyword evidence="9" id="KW-1185">Reference proteome</keyword>
<evidence type="ECO:0000256" key="6">
    <source>
        <dbReference type="ARBA" id="ARBA00023211"/>
    </source>
</evidence>
<dbReference type="SUPFAM" id="SSF55811">
    <property type="entry name" value="Nudix"/>
    <property type="match status" value="1"/>
</dbReference>
<gene>
    <name evidence="8" type="ORF">FM101_07705</name>
</gene>
<comment type="cofactor">
    <cofactor evidence="1">
        <name>Mn(2+)</name>
        <dbReference type="ChEBI" id="CHEBI:29035"/>
    </cofactor>
</comment>
<dbReference type="AlphaFoldDB" id="A0A1R4G4N6"/>
<dbReference type="PANTHER" id="PTHR12992:SF11">
    <property type="entry name" value="MITOCHONDRIAL COENZYME A DIPHOSPHATASE NUDT8"/>
    <property type="match status" value="1"/>
</dbReference>
<dbReference type="InterPro" id="IPR015797">
    <property type="entry name" value="NUDIX_hydrolase-like_dom_sf"/>
</dbReference>
<evidence type="ECO:0000256" key="5">
    <source>
        <dbReference type="ARBA" id="ARBA00022842"/>
    </source>
</evidence>
<dbReference type="PROSITE" id="PS51462">
    <property type="entry name" value="NUDIX"/>
    <property type="match status" value="1"/>
</dbReference>
<evidence type="ECO:0000313" key="9">
    <source>
        <dbReference type="Proteomes" id="UP000195913"/>
    </source>
</evidence>
<dbReference type="GO" id="GO:0046872">
    <property type="term" value="F:metal ion binding"/>
    <property type="evidence" value="ECO:0007669"/>
    <property type="project" value="UniProtKB-KW"/>
</dbReference>
<dbReference type="Proteomes" id="UP000195913">
    <property type="component" value="Unassembled WGS sequence"/>
</dbReference>
<feature type="domain" description="Nudix hydrolase" evidence="7">
    <location>
        <begin position="73"/>
        <end position="206"/>
    </location>
</feature>
<dbReference type="EMBL" id="FUHW01000027">
    <property type="protein sequence ID" value="SJM63134.1"/>
    <property type="molecule type" value="Genomic_DNA"/>
</dbReference>
<protein>
    <submittedName>
        <fullName evidence="8">Hypothetical nudix hydrolase YeaB</fullName>
    </submittedName>
</protein>
<dbReference type="InterPro" id="IPR000086">
    <property type="entry name" value="NUDIX_hydrolase_dom"/>
</dbReference>
<sequence>MSGPELEGDVAAWRPMTSGPAREDLLAMIERHRPLVEAGDLGASKMPSSWMFEGLDHSLARRAAVLILFGRLDDIDAMAAPLTAPADLDVLFVERAANLRDHPGQVAFPGGAIDDTDSSSRAAALREAQEETGLDPAGVEILGQLPQAELPVTNFVVTPVLGWWKLPCEVFAVDQRESASVFRAPVADLVDPRNRLSVEVSRGGQKHRSPAFDLHGRLIWGFTGIVLSRLLDDLGWALPWDPSRIRPHPFS</sequence>
<keyword evidence="3" id="KW-0479">Metal-binding</keyword>
<proteinExistence type="predicted"/>
<dbReference type="Pfam" id="PF00293">
    <property type="entry name" value="NUDIX"/>
    <property type="match status" value="1"/>
</dbReference>
<comment type="cofactor">
    <cofactor evidence="2">
        <name>Mg(2+)</name>
        <dbReference type="ChEBI" id="CHEBI:18420"/>
    </cofactor>
</comment>
<name>A0A1R4G4N6_9MICC</name>
<dbReference type="RefSeq" id="WP_241895328.1">
    <property type="nucleotide sequence ID" value="NZ_FUHW01000027.1"/>
</dbReference>
<reference evidence="8 9" key="1">
    <citation type="submission" date="2017-02" db="EMBL/GenBank/DDBJ databases">
        <authorList>
            <person name="Peterson S.W."/>
        </authorList>
    </citation>
    <scope>NUCLEOTIDE SEQUENCE [LARGE SCALE GENOMIC DNA]</scope>
    <source>
        <strain evidence="8 9">B Ar 00.02</strain>
    </source>
</reference>
<evidence type="ECO:0000256" key="4">
    <source>
        <dbReference type="ARBA" id="ARBA00022801"/>
    </source>
</evidence>
<accession>A0A1R4G4N6</accession>
<organism evidence="8 9">
    <name type="scientific">Arthrobacter rhombi</name>
    <dbReference type="NCBI Taxonomy" id="71253"/>
    <lineage>
        <taxon>Bacteria</taxon>
        <taxon>Bacillati</taxon>
        <taxon>Actinomycetota</taxon>
        <taxon>Actinomycetes</taxon>
        <taxon>Micrococcales</taxon>
        <taxon>Micrococcaceae</taxon>
        <taxon>Arthrobacter</taxon>
    </lineage>
</organism>
<keyword evidence="6" id="KW-0464">Manganese</keyword>
<keyword evidence="5" id="KW-0460">Magnesium</keyword>
<dbReference type="PANTHER" id="PTHR12992">
    <property type="entry name" value="NUDIX HYDROLASE"/>
    <property type="match status" value="1"/>
</dbReference>
<evidence type="ECO:0000256" key="3">
    <source>
        <dbReference type="ARBA" id="ARBA00022723"/>
    </source>
</evidence>
<dbReference type="Gene3D" id="3.90.79.10">
    <property type="entry name" value="Nucleoside Triphosphate Pyrophosphohydrolase"/>
    <property type="match status" value="1"/>
</dbReference>
<keyword evidence="4 8" id="KW-0378">Hydrolase</keyword>
<dbReference type="CDD" id="cd03426">
    <property type="entry name" value="NUDIX_CoAse_Nudt7"/>
    <property type="match status" value="1"/>
</dbReference>
<evidence type="ECO:0000256" key="1">
    <source>
        <dbReference type="ARBA" id="ARBA00001936"/>
    </source>
</evidence>
<dbReference type="GO" id="GO:0010945">
    <property type="term" value="F:coenzyme A diphosphatase activity"/>
    <property type="evidence" value="ECO:0007669"/>
    <property type="project" value="InterPro"/>
</dbReference>
<evidence type="ECO:0000313" key="8">
    <source>
        <dbReference type="EMBL" id="SJM63134.1"/>
    </source>
</evidence>
<evidence type="ECO:0000259" key="7">
    <source>
        <dbReference type="PROSITE" id="PS51462"/>
    </source>
</evidence>
<dbReference type="InterPro" id="IPR045121">
    <property type="entry name" value="CoAse"/>
</dbReference>